<dbReference type="PANTHER" id="PTHR42951">
    <property type="entry name" value="METALLO-BETA-LACTAMASE DOMAIN-CONTAINING"/>
    <property type="match status" value="1"/>
</dbReference>
<dbReference type="InterPro" id="IPR001279">
    <property type="entry name" value="Metallo-B-lactamas"/>
</dbReference>
<dbReference type="Pfam" id="PF00753">
    <property type="entry name" value="Lactamase_B"/>
    <property type="match status" value="1"/>
</dbReference>
<protein>
    <submittedName>
        <fullName evidence="2">Glyoxylase, beta-lactamase superfamily II</fullName>
    </submittedName>
</protein>
<accession>A0A1H7KHU3</accession>
<name>A0A1H7KHU3_RUMAL</name>
<sequence length="270" mass="30934">MEHELFIKEVRRGIYLLDEGHEATGYLVIGENKACVIDTMNGWNDLCSAVRKLTDKPLVLVNTHGHPDHILGNVYFDKEVDHALISPRDRAMAESFFESIPEVKEMCRKCGHGIPPFADIREGDIIDLGGRTLEVFELAGHTDGELLLLLREDRILFTGDGINHHLWLQLDGCLPMKEVLAEFDRLMFLEDRADVILHGHARDLDDISLMRCLRNGIAELCEGKTENDKPYHWFEGTDLQHSFSCFADKHYQQADHVICYRKENLPTDIR</sequence>
<dbReference type="InterPro" id="IPR036866">
    <property type="entry name" value="RibonucZ/Hydroxyglut_hydro"/>
</dbReference>
<evidence type="ECO:0000313" key="2">
    <source>
        <dbReference type="EMBL" id="SEK85497.1"/>
    </source>
</evidence>
<proteinExistence type="predicted"/>
<evidence type="ECO:0000259" key="1">
    <source>
        <dbReference type="SMART" id="SM00849"/>
    </source>
</evidence>
<dbReference type="SMART" id="SM00849">
    <property type="entry name" value="Lactamase_B"/>
    <property type="match status" value="1"/>
</dbReference>
<feature type="domain" description="Metallo-beta-lactamase" evidence="1">
    <location>
        <begin position="22"/>
        <end position="200"/>
    </location>
</feature>
<dbReference type="PANTHER" id="PTHR42951:SF22">
    <property type="entry name" value="METALLO BETA-LACTAMASE SUPERFAMILY LIPOPROTEIN"/>
    <property type="match status" value="1"/>
</dbReference>
<reference evidence="2 3" key="1">
    <citation type="submission" date="2016-10" db="EMBL/GenBank/DDBJ databases">
        <authorList>
            <person name="de Groot N.N."/>
        </authorList>
    </citation>
    <scope>NUCLEOTIDE SEQUENCE [LARGE SCALE GENOMIC DNA]</scope>
    <source>
        <strain evidence="2 3">KH2T6</strain>
    </source>
</reference>
<dbReference type="Proteomes" id="UP000186015">
    <property type="component" value="Unassembled WGS sequence"/>
</dbReference>
<gene>
    <name evidence="2" type="ORF">SAMN05216469_106201</name>
</gene>
<evidence type="ECO:0000313" key="3">
    <source>
        <dbReference type="Proteomes" id="UP000186015"/>
    </source>
</evidence>
<dbReference type="InterPro" id="IPR050855">
    <property type="entry name" value="NDM-1-like"/>
</dbReference>
<organism evidence="2 3">
    <name type="scientific">Ruminococcus albus</name>
    <dbReference type="NCBI Taxonomy" id="1264"/>
    <lineage>
        <taxon>Bacteria</taxon>
        <taxon>Bacillati</taxon>
        <taxon>Bacillota</taxon>
        <taxon>Clostridia</taxon>
        <taxon>Eubacteriales</taxon>
        <taxon>Oscillospiraceae</taxon>
        <taxon>Ruminococcus</taxon>
    </lineage>
</organism>
<dbReference type="Gene3D" id="3.60.15.10">
    <property type="entry name" value="Ribonuclease Z/Hydroxyacylglutathione hydrolase-like"/>
    <property type="match status" value="1"/>
</dbReference>
<dbReference type="RefSeq" id="WP_074832905.1">
    <property type="nucleotide sequence ID" value="NZ_FOAT01000006.1"/>
</dbReference>
<dbReference type="SUPFAM" id="SSF56281">
    <property type="entry name" value="Metallo-hydrolase/oxidoreductase"/>
    <property type="match status" value="1"/>
</dbReference>
<dbReference type="EMBL" id="FOAT01000006">
    <property type="protein sequence ID" value="SEK85497.1"/>
    <property type="molecule type" value="Genomic_DNA"/>
</dbReference>
<dbReference type="AlphaFoldDB" id="A0A1H7KHU3"/>
<dbReference type="OrthoDB" id="9761531at2"/>